<feature type="transmembrane region" description="Helical" evidence="1">
    <location>
        <begin position="114"/>
        <end position="133"/>
    </location>
</feature>
<sequence>MQNPKVSYLPTSNNDQIQAQMISQSPQTIDKDVPQWKLNRMLVKQDPQYKSFYSSFYIEKDGVISLSLKDMTILCNMIITCALLGMLYESCKAGTFVCEYGRFPYISEIIKQTMYVRIYIFLTAVYMFGVHQLNIRAFHKKLHGVITRFHNDIIMHVGFASTLALPLIGLFDMDLWPASHGMISLIFFLTFGGYCIMLSQALSSNIDKFPESDQRGIKIIRWASYGLFFTILAFFVAFKYVPLGPTAYIEWFMTLYFINIFTITSFTNQFYDSVHDPSTD</sequence>
<dbReference type="AlphaFoldDB" id="A0A078A792"/>
<keyword evidence="1" id="KW-0812">Transmembrane</keyword>
<dbReference type="Proteomes" id="UP000039865">
    <property type="component" value="Unassembled WGS sequence"/>
</dbReference>
<evidence type="ECO:0000313" key="2">
    <source>
        <dbReference type="EMBL" id="CDW77397.1"/>
    </source>
</evidence>
<keyword evidence="3" id="KW-1185">Reference proteome</keyword>
<dbReference type="InParanoid" id="A0A078A792"/>
<keyword evidence="1" id="KW-0472">Membrane</keyword>
<organism evidence="2 3">
    <name type="scientific">Stylonychia lemnae</name>
    <name type="common">Ciliate</name>
    <dbReference type="NCBI Taxonomy" id="5949"/>
    <lineage>
        <taxon>Eukaryota</taxon>
        <taxon>Sar</taxon>
        <taxon>Alveolata</taxon>
        <taxon>Ciliophora</taxon>
        <taxon>Intramacronucleata</taxon>
        <taxon>Spirotrichea</taxon>
        <taxon>Stichotrichia</taxon>
        <taxon>Sporadotrichida</taxon>
        <taxon>Oxytrichidae</taxon>
        <taxon>Stylonychinae</taxon>
        <taxon>Stylonychia</taxon>
    </lineage>
</organism>
<evidence type="ECO:0000256" key="1">
    <source>
        <dbReference type="SAM" id="Phobius"/>
    </source>
</evidence>
<gene>
    <name evidence="2" type="primary">Contig7164.g7670</name>
    <name evidence="2" type="ORF">STYLEM_6357</name>
</gene>
<feature type="transmembrane region" description="Helical" evidence="1">
    <location>
        <begin position="222"/>
        <end position="241"/>
    </location>
</feature>
<feature type="transmembrane region" description="Helical" evidence="1">
    <location>
        <begin position="153"/>
        <end position="171"/>
    </location>
</feature>
<accession>A0A078A792</accession>
<proteinExistence type="predicted"/>
<reference evidence="2 3" key="1">
    <citation type="submission" date="2014-06" db="EMBL/GenBank/DDBJ databases">
        <authorList>
            <person name="Swart Estienne"/>
        </authorList>
    </citation>
    <scope>NUCLEOTIDE SEQUENCE [LARGE SCALE GENOMIC DNA]</scope>
    <source>
        <strain evidence="2 3">130c</strain>
    </source>
</reference>
<feature type="transmembrane region" description="Helical" evidence="1">
    <location>
        <begin position="183"/>
        <end position="202"/>
    </location>
</feature>
<name>A0A078A792_STYLE</name>
<evidence type="ECO:0000313" key="3">
    <source>
        <dbReference type="Proteomes" id="UP000039865"/>
    </source>
</evidence>
<feature type="transmembrane region" description="Helical" evidence="1">
    <location>
        <begin position="248"/>
        <end position="271"/>
    </location>
</feature>
<dbReference type="EMBL" id="CCKQ01006107">
    <property type="protein sequence ID" value="CDW77397.1"/>
    <property type="molecule type" value="Genomic_DNA"/>
</dbReference>
<keyword evidence="1" id="KW-1133">Transmembrane helix</keyword>
<protein>
    <submittedName>
        <fullName evidence="2">Uncharacterized protein</fullName>
    </submittedName>
</protein>